<evidence type="ECO:0000256" key="13">
    <source>
        <dbReference type="PIRSR" id="PIRSR602401-1"/>
    </source>
</evidence>
<evidence type="ECO:0000313" key="15">
    <source>
        <dbReference type="EMBL" id="ATZ55285.1"/>
    </source>
</evidence>
<evidence type="ECO:0000256" key="7">
    <source>
        <dbReference type="ARBA" id="ARBA00022989"/>
    </source>
</evidence>
<evidence type="ECO:0000256" key="8">
    <source>
        <dbReference type="ARBA" id="ARBA00023002"/>
    </source>
</evidence>
<dbReference type="SUPFAM" id="SSF48264">
    <property type="entry name" value="Cytochrome P450"/>
    <property type="match status" value="1"/>
</dbReference>
<evidence type="ECO:0008006" key="17">
    <source>
        <dbReference type="Google" id="ProtNLM"/>
    </source>
</evidence>
<evidence type="ECO:0000256" key="12">
    <source>
        <dbReference type="ARBA" id="ARBA00023136"/>
    </source>
</evidence>
<evidence type="ECO:0000256" key="6">
    <source>
        <dbReference type="ARBA" id="ARBA00022723"/>
    </source>
</evidence>
<dbReference type="AlphaFoldDB" id="A0A384JXH1"/>
<evidence type="ECO:0000256" key="11">
    <source>
        <dbReference type="ARBA" id="ARBA00023033"/>
    </source>
</evidence>
<keyword evidence="16" id="KW-1185">Reference proteome</keyword>
<dbReference type="PRINTS" id="PR00463">
    <property type="entry name" value="EP450I"/>
</dbReference>
<reference evidence="15 16" key="1">
    <citation type="journal article" date="2011" name="PLoS Genet.">
        <title>Genomic analysis of the necrotrophic fungal pathogens Sclerotinia sclerotiorum and Botrytis cinerea.</title>
        <authorList>
            <person name="Amselem J."/>
            <person name="Cuomo C.A."/>
            <person name="van Kan J.A."/>
            <person name="Viaud M."/>
            <person name="Benito E.P."/>
            <person name="Couloux A."/>
            <person name="Coutinho P.M."/>
            <person name="de Vries R.P."/>
            <person name="Dyer P.S."/>
            <person name="Fillinger S."/>
            <person name="Fournier E."/>
            <person name="Gout L."/>
            <person name="Hahn M."/>
            <person name="Kohn L."/>
            <person name="Lapalu N."/>
            <person name="Plummer K.M."/>
            <person name="Pradier J.M."/>
            <person name="Quevillon E."/>
            <person name="Sharon A."/>
            <person name="Simon A."/>
            <person name="ten Have A."/>
            <person name="Tudzynski B."/>
            <person name="Tudzynski P."/>
            <person name="Wincker P."/>
            <person name="Andrew M."/>
            <person name="Anthouard V."/>
            <person name="Beever R.E."/>
            <person name="Beffa R."/>
            <person name="Benoit I."/>
            <person name="Bouzid O."/>
            <person name="Brault B."/>
            <person name="Chen Z."/>
            <person name="Choquer M."/>
            <person name="Collemare J."/>
            <person name="Cotton P."/>
            <person name="Danchin E.G."/>
            <person name="Da Silva C."/>
            <person name="Gautier A."/>
            <person name="Giraud C."/>
            <person name="Giraud T."/>
            <person name="Gonzalez C."/>
            <person name="Grossetete S."/>
            <person name="Guldener U."/>
            <person name="Henrissat B."/>
            <person name="Howlett B.J."/>
            <person name="Kodira C."/>
            <person name="Kretschmer M."/>
            <person name="Lappartient A."/>
            <person name="Leroch M."/>
            <person name="Levis C."/>
            <person name="Mauceli E."/>
            <person name="Neuveglise C."/>
            <person name="Oeser B."/>
            <person name="Pearson M."/>
            <person name="Poulain J."/>
            <person name="Poussereau N."/>
            <person name="Quesneville H."/>
            <person name="Rascle C."/>
            <person name="Schumacher J."/>
            <person name="Segurens B."/>
            <person name="Sexton A."/>
            <person name="Silva E."/>
            <person name="Sirven C."/>
            <person name="Soanes D.M."/>
            <person name="Talbot N.J."/>
            <person name="Templeton M."/>
            <person name="Yandava C."/>
            <person name="Yarden O."/>
            <person name="Zeng Q."/>
            <person name="Rollins J.A."/>
            <person name="Lebrun M.H."/>
            <person name="Dickman M."/>
        </authorList>
    </citation>
    <scope>NUCLEOTIDE SEQUENCE [LARGE SCALE GENOMIC DNA]</scope>
    <source>
        <strain evidence="15 16">B05.10</strain>
    </source>
</reference>
<dbReference type="InterPro" id="IPR050121">
    <property type="entry name" value="Cytochrome_P450_monoxygenase"/>
</dbReference>
<dbReference type="FunFam" id="1.10.630.10:FF:000069">
    <property type="entry name" value="Cytochrome P450, putative (Eurofung)"/>
    <property type="match status" value="1"/>
</dbReference>
<dbReference type="CDD" id="cd11062">
    <property type="entry name" value="CYP58-like"/>
    <property type="match status" value="1"/>
</dbReference>
<evidence type="ECO:0000256" key="4">
    <source>
        <dbReference type="ARBA" id="ARBA00022617"/>
    </source>
</evidence>
<evidence type="ECO:0000256" key="14">
    <source>
        <dbReference type="RuleBase" id="RU000461"/>
    </source>
</evidence>
<keyword evidence="6 13" id="KW-0479">Metal-binding</keyword>
<dbReference type="RefSeq" id="XP_024551883.1">
    <property type="nucleotide sequence ID" value="XM_024696080.1"/>
</dbReference>
<name>A0A384JXH1_BOTFB</name>
<dbReference type="PANTHER" id="PTHR24305">
    <property type="entry name" value="CYTOCHROME P450"/>
    <property type="match status" value="1"/>
</dbReference>
<dbReference type="PROSITE" id="PS00086">
    <property type="entry name" value="CYTOCHROME_P450"/>
    <property type="match status" value="1"/>
</dbReference>
<keyword evidence="7" id="KW-1133">Transmembrane helix</keyword>
<dbReference type="InterPro" id="IPR036396">
    <property type="entry name" value="Cyt_P450_sf"/>
</dbReference>
<comment type="similarity">
    <text evidence="3 14">Belongs to the cytochrome P450 family.</text>
</comment>
<evidence type="ECO:0000256" key="9">
    <source>
        <dbReference type="ARBA" id="ARBA00023004"/>
    </source>
</evidence>
<keyword evidence="4 13" id="KW-0349">Heme</keyword>
<evidence type="ECO:0000256" key="1">
    <source>
        <dbReference type="ARBA" id="ARBA00001971"/>
    </source>
</evidence>
<dbReference type="PRINTS" id="PR00385">
    <property type="entry name" value="P450"/>
</dbReference>
<reference evidence="15 16" key="2">
    <citation type="journal article" date="2012" name="Eukaryot. Cell">
        <title>Genome update of Botrytis cinerea strains B05.10 and T4.</title>
        <authorList>
            <person name="Staats M."/>
            <person name="van Kan J.A."/>
        </authorList>
    </citation>
    <scope>NUCLEOTIDE SEQUENCE [LARGE SCALE GENOMIC DNA]</scope>
    <source>
        <strain evidence="15 16">B05.10</strain>
    </source>
</reference>
<protein>
    <recommendedName>
        <fullName evidence="17">Cytochrome P450</fullName>
    </recommendedName>
</protein>
<evidence type="ECO:0000256" key="10">
    <source>
        <dbReference type="ARBA" id="ARBA00023026"/>
    </source>
</evidence>
<keyword evidence="5" id="KW-0812">Transmembrane</keyword>
<dbReference type="InterPro" id="IPR002401">
    <property type="entry name" value="Cyt_P450_E_grp-I"/>
</dbReference>
<keyword evidence="11 14" id="KW-0503">Monooxygenase</keyword>
<dbReference type="OrthoDB" id="3945418at2759"/>
<proteinExistence type="inferred from homology"/>
<dbReference type="GO" id="GO:0016020">
    <property type="term" value="C:membrane"/>
    <property type="evidence" value="ECO:0007669"/>
    <property type="project" value="UniProtKB-SubCell"/>
</dbReference>
<dbReference type="GeneID" id="5429603"/>
<dbReference type="KEGG" id="bfu:BCIN_11g05550"/>
<sequence length="528" mass="59887">MRVFTVLSGLLSQVNPLTCVCAIAIYTFTLVIYRLYFSPLAKFPGPKLTAATEWYEIYYQLVKGGQFFRKLPEWHEKYGPIVRINPTELHISDPEFYDTIYTTDRRDKLPLHSSLPTVPLSGQSTLDHFLHRKRRAALNPFFSKPNIQKFVPFIQSRVDTLVNRINTEYKGTDKILDLGDVFSCYTTDVVMECSFGTNYNFCEKGEFTSDFMVAVAGMLSIVHWTEHFPSIAWVMNMVLALPYSVLKKVVPKKSMPVLEWLEDLRLELRGVMYGTKEKNDASRSTIFHEIIESSLPPEEKTEERLHQEAQVVVGAGVETTKWTLAVAMFHILDQPDILSKLQAEILEVFPDPSCPPSLATLEKLPYLVAVCQEAIRLSMGPVQHLPRFAHKPLPYTDPSTGHTYTIPAGTPLSCATPIIHYNESLFPSSHSFIPERWLSDPTTGLPPKVTIPSGEEKPLAKYLVSFSKGSRQCLGMNLAYAELYIALASFVRRCEFKLWETNHEAVEIWSEYLINVPKPGTGIRVKVL</sequence>
<feature type="binding site" description="axial binding residue" evidence="13">
    <location>
        <position position="473"/>
    </location>
    <ligand>
        <name>heme</name>
        <dbReference type="ChEBI" id="CHEBI:30413"/>
    </ligand>
    <ligandPart>
        <name>Fe</name>
        <dbReference type="ChEBI" id="CHEBI:18248"/>
    </ligandPart>
</feature>
<evidence type="ECO:0000256" key="2">
    <source>
        <dbReference type="ARBA" id="ARBA00004167"/>
    </source>
</evidence>
<dbReference type="GO" id="GO:0020037">
    <property type="term" value="F:heme binding"/>
    <property type="evidence" value="ECO:0007669"/>
    <property type="project" value="InterPro"/>
</dbReference>
<dbReference type="VEuPathDB" id="FungiDB:Bcin11g05550"/>
<dbReference type="Pfam" id="PF00067">
    <property type="entry name" value="p450"/>
    <property type="match status" value="1"/>
</dbReference>
<evidence type="ECO:0000313" key="16">
    <source>
        <dbReference type="Proteomes" id="UP000001798"/>
    </source>
</evidence>
<keyword evidence="8 14" id="KW-0560">Oxidoreductase</keyword>
<dbReference type="Gene3D" id="1.10.630.10">
    <property type="entry name" value="Cytochrome P450"/>
    <property type="match status" value="1"/>
</dbReference>
<dbReference type="GO" id="GO:0004497">
    <property type="term" value="F:monooxygenase activity"/>
    <property type="evidence" value="ECO:0007669"/>
    <property type="project" value="UniProtKB-KW"/>
</dbReference>
<gene>
    <name evidence="15" type="ORF">BCIN_11g05550</name>
</gene>
<comment type="cofactor">
    <cofactor evidence="1 13">
        <name>heme</name>
        <dbReference type="ChEBI" id="CHEBI:30413"/>
    </cofactor>
</comment>
<dbReference type="PANTHER" id="PTHR24305:SF231">
    <property type="entry name" value="P450, PUTATIVE (EUROFUNG)-RELATED"/>
    <property type="match status" value="1"/>
</dbReference>
<evidence type="ECO:0000256" key="3">
    <source>
        <dbReference type="ARBA" id="ARBA00010617"/>
    </source>
</evidence>
<reference evidence="15 16" key="3">
    <citation type="journal article" date="2017" name="Mol. Plant Pathol.">
        <title>A gapless genome sequence of the fungus Botrytis cinerea.</title>
        <authorList>
            <person name="Van Kan J.A."/>
            <person name="Stassen J.H."/>
            <person name="Mosbach A."/>
            <person name="Van Der Lee T.A."/>
            <person name="Faino L."/>
            <person name="Farmer A.D."/>
            <person name="Papasotiriou D.G."/>
            <person name="Zhou S."/>
            <person name="Seidl M.F."/>
            <person name="Cottam E."/>
            <person name="Edel D."/>
            <person name="Hahn M."/>
            <person name="Schwartz D.C."/>
            <person name="Dietrich R.A."/>
            <person name="Widdison S."/>
            <person name="Scalliet G."/>
        </authorList>
    </citation>
    <scope>NUCLEOTIDE SEQUENCE [LARGE SCALE GENOMIC DNA]</scope>
    <source>
        <strain evidence="15 16">B05.10</strain>
    </source>
</reference>
<evidence type="ECO:0000256" key="5">
    <source>
        <dbReference type="ARBA" id="ARBA00022692"/>
    </source>
</evidence>
<dbReference type="InterPro" id="IPR001128">
    <property type="entry name" value="Cyt_P450"/>
</dbReference>
<dbReference type="InterPro" id="IPR017972">
    <property type="entry name" value="Cyt_P450_CS"/>
</dbReference>
<dbReference type="EMBL" id="CP009815">
    <property type="protein sequence ID" value="ATZ55285.1"/>
    <property type="molecule type" value="Genomic_DNA"/>
</dbReference>
<dbReference type="GO" id="GO:0016705">
    <property type="term" value="F:oxidoreductase activity, acting on paired donors, with incorporation or reduction of molecular oxygen"/>
    <property type="evidence" value="ECO:0007669"/>
    <property type="project" value="InterPro"/>
</dbReference>
<comment type="subcellular location">
    <subcellularLocation>
        <location evidence="2">Membrane</location>
        <topology evidence="2">Single-pass membrane protein</topology>
    </subcellularLocation>
</comment>
<dbReference type="GO" id="GO:0005506">
    <property type="term" value="F:iron ion binding"/>
    <property type="evidence" value="ECO:0007669"/>
    <property type="project" value="InterPro"/>
</dbReference>
<dbReference type="Proteomes" id="UP000001798">
    <property type="component" value="Chromosome 11"/>
</dbReference>
<keyword evidence="10" id="KW-0843">Virulence</keyword>
<keyword evidence="12" id="KW-0472">Membrane</keyword>
<keyword evidence="9 13" id="KW-0408">Iron</keyword>
<organism evidence="15 16">
    <name type="scientific">Botryotinia fuckeliana (strain B05.10)</name>
    <name type="common">Noble rot fungus</name>
    <name type="synonym">Botrytis cinerea</name>
    <dbReference type="NCBI Taxonomy" id="332648"/>
    <lineage>
        <taxon>Eukaryota</taxon>
        <taxon>Fungi</taxon>
        <taxon>Dikarya</taxon>
        <taxon>Ascomycota</taxon>
        <taxon>Pezizomycotina</taxon>
        <taxon>Leotiomycetes</taxon>
        <taxon>Helotiales</taxon>
        <taxon>Sclerotiniaceae</taxon>
        <taxon>Botrytis</taxon>
    </lineage>
</organism>
<accession>A0A384JXH1</accession>